<reference evidence="2 3" key="1">
    <citation type="submission" date="2024-09" db="EMBL/GenBank/DDBJ databases">
        <authorList>
            <person name="Sun Q."/>
            <person name="Mori K."/>
        </authorList>
    </citation>
    <scope>NUCLEOTIDE SEQUENCE [LARGE SCALE GENOMIC DNA]</scope>
    <source>
        <strain evidence="2 3">CCM 7650</strain>
    </source>
</reference>
<dbReference type="PANTHER" id="PTHR37841">
    <property type="entry name" value="GLR2918 PROTEIN"/>
    <property type="match status" value="1"/>
</dbReference>
<keyword evidence="3" id="KW-1185">Reference proteome</keyword>
<dbReference type="InterPro" id="IPR032774">
    <property type="entry name" value="WG_beta_rep"/>
</dbReference>
<gene>
    <name evidence="2" type="ORF">ACFFIP_13280</name>
</gene>
<sequence length="524" mass="59740">MKNTLRWGAVVATAILLLDYSPIQAQTYEVYDQNLKLKSRLEYDQISILSESVRISTANNGLKLLSKEYRPFIDLKAEKIHSYDQPWIIVKGSKGLGAFHEYGEEVFPAEFENIQTFFTRLLAQKGRQYWVYDHSTRETTPIGSFDEAMLAVNGQVIGKTVQGYFLPLSKNPDKIYEEIRQVNENYLFAKESTGYGLINREGDYVLQPVIDHLVHLEGDYFYAFDGNQYMLIKGREGKADISYSSYHKITLEDGMMLEFIHGKLRRVMKNDGILLDQVGMEKVISVGEKHYNVFLREKTIGLLGLKGWEVNPVSGIEKILPGNEGLYGALKEGGFGFIDKNGNWEIKTQFDEVRKFQGGIAAYRLKNLWGFVDRKGNLISPAQFESVSDFFRGIAIVKQGGKQNLLDKNGNMLLNQGYDRISLSADNFFLAEENGLFGLIAPDGTEIVEPKFHELRREDVNRILVRLDDKYGIMDENGDYLLPIYYKSITFDQGAKQILAEDSYQFVPEVEEVKSGNKKRKTGK</sequence>
<dbReference type="RefSeq" id="WP_382388143.1">
    <property type="nucleotide sequence ID" value="NZ_JBHLWI010000037.1"/>
</dbReference>
<dbReference type="SUPFAM" id="SSF69360">
    <property type="entry name" value="Cell wall binding repeat"/>
    <property type="match status" value="1"/>
</dbReference>
<feature type="chain" id="PRO_5046830379" evidence="1">
    <location>
        <begin position="26"/>
        <end position="524"/>
    </location>
</feature>
<name>A0ABV6FUW7_9BACT</name>
<feature type="signal peptide" evidence="1">
    <location>
        <begin position="1"/>
        <end position="25"/>
    </location>
</feature>
<dbReference type="Proteomes" id="UP001589797">
    <property type="component" value="Unassembled WGS sequence"/>
</dbReference>
<proteinExistence type="predicted"/>
<comment type="caution">
    <text evidence="2">The sequence shown here is derived from an EMBL/GenBank/DDBJ whole genome shotgun (WGS) entry which is preliminary data.</text>
</comment>
<organism evidence="2 3">
    <name type="scientific">Fontibacter flavus</name>
    <dbReference type="NCBI Taxonomy" id="654838"/>
    <lineage>
        <taxon>Bacteria</taxon>
        <taxon>Pseudomonadati</taxon>
        <taxon>Bacteroidota</taxon>
        <taxon>Cytophagia</taxon>
        <taxon>Cytophagales</taxon>
        <taxon>Cyclobacteriaceae</taxon>
        <taxon>Fontibacter</taxon>
    </lineage>
</organism>
<protein>
    <submittedName>
        <fullName evidence="2">WG repeat-containing protein</fullName>
    </submittedName>
</protein>
<dbReference type="Pfam" id="PF14903">
    <property type="entry name" value="WG_beta_rep"/>
    <property type="match status" value="2"/>
</dbReference>
<dbReference type="PANTHER" id="PTHR37841:SF1">
    <property type="entry name" value="DUF3298 DOMAIN-CONTAINING PROTEIN"/>
    <property type="match status" value="1"/>
</dbReference>
<evidence type="ECO:0000313" key="2">
    <source>
        <dbReference type="EMBL" id="MFC0263658.1"/>
    </source>
</evidence>
<evidence type="ECO:0000313" key="3">
    <source>
        <dbReference type="Proteomes" id="UP001589797"/>
    </source>
</evidence>
<evidence type="ECO:0000256" key="1">
    <source>
        <dbReference type="SAM" id="SignalP"/>
    </source>
</evidence>
<keyword evidence="1" id="KW-0732">Signal</keyword>
<dbReference type="EMBL" id="JBHLWI010000037">
    <property type="protein sequence ID" value="MFC0263658.1"/>
    <property type="molecule type" value="Genomic_DNA"/>
</dbReference>
<accession>A0ABV6FUW7</accession>